<protein>
    <recommendedName>
        <fullName evidence="4">JmjC domain-containing protein</fullName>
    </recommendedName>
</protein>
<dbReference type="Pfam" id="PF08007">
    <property type="entry name" value="JmjC_2"/>
    <property type="match status" value="1"/>
</dbReference>
<dbReference type="InterPro" id="IPR039994">
    <property type="entry name" value="NO66-like"/>
</dbReference>
<keyword evidence="3" id="KW-0408">Iron</keyword>
<evidence type="ECO:0000256" key="3">
    <source>
        <dbReference type="ARBA" id="ARBA00023004"/>
    </source>
</evidence>
<dbReference type="SMART" id="SM00558">
    <property type="entry name" value="JmjC"/>
    <property type="match status" value="1"/>
</dbReference>
<evidence type="ECO:0000256" key="1">
    <source>
        <dbReference type="ARBA" id="ARBA00001954"/>
    </source>
</evidence>
<organism evidence="5 6">
    <name type="scientific">SAR86 cluster bacterium</name>
    <dbReference type="NCBI Taxonomy" id="2030880"/>
    <lineage>
        <taxon>Bacteria</taxon>
        <taxon>Pseudomonadati</taxon>
        <taxon>Pseudomonadota</taxon>
        <taxon>Gammaproteobacteria</taxon>
        <taxon>SAR86 cluster</taxon>
    </lineage>
</organism>
<dbReference type="Proteomes" id="UP000218172">
    <property type="component" value="Unassembled WGS sequence"/>
</dbReference>
<dbReference type="EMBL" id="NVQR01000134">
    <property type="protein sequence ID" value="PCH59098.1"/>
    <property type="molecule type" value="Genomic_DNA"/>
</dbReference>
<evidence type="ECO:0000259" key="4">
    <source>
        <dbReference type="PROSITE" id="PS51184"/>
    </source>
</evidence>
<dbReference type="PROSITE" id="PS51184">
    <property type="entry name" value="JMJC"/>
    <property type="match status" value="1"/>
</dbReference>
<feature type="domain" description="JmjC" evidence="4">
    <location>
        <begin position="102"/>
        <end position="242"/>
    </location>
</feature>
<dbReference type="SUPFAM" id="SSF51197">
    <property type="entry name" value="Clavaminate synthase-like"/>
    <property type="match status" value="1"/>
</dbReference>
<accession>A0A2A4MGW3</accession>
<gene>
    <name evidence="5" type="ORF">COC19_07595</name>
</gene>
<dbReference type="GO" id="GO:0046872">
    <property type="term" value="F:metal ion binding"/>
    <property type="evidence" value="ECO:0007669"/>
    <property type="project" value="UniProtKB-KW"/>
</dbReference>
<dbReference type="Gene3D" id="2.60.120.650">
    <property type="entry name" value="Cupin"/>
    <property type="match status" value="1"/>
</dbReference>
<proteinExistence type="predicted"/>
<dbReference type="GO" id="GO:0051864">
    <property type="term" value="F:histone H3K36 demethylase activity"/>
    <property type="evidence" value="ECO:0007669"/>
    <property type="project" value="TreeGrafter"/>
</dbReference>
<evidence type="ECO:0000256" key="2">
    <source>
        <dbReference type="ARBA" id="ARBA00022723"/>
    </source>
</evidence>
<dbReference type="PANTHER" id="PTHR13096:SF9">
    <property type="entry name" value="BIFUNCTIONAL LYSINE-SPECIFIC DEMETHYLASE AND HISTIDYL-HYDROXYLASE"/>
    <property type="match status" value="1"/>
</dbReference>
<dbReference type="PANTHER" id="PTHR13096">
    <property type="entry name" value="MINA53 MYC INDUCED NUCLEAR ANTIGEN"/>
    <property type="match status" value="1"/>
</dbReference>
<evidence type="ECO:0000313" key="6">
    <source>
        <dbReference type="Proteomes" id="UP000218172"/>
    </source>
</evidence>
<comment type="cofactor">
    <cofactor evidence="1">
        <name>Fe(2+)</name>
        <dbReference type="ChEBI" id="CHEBI:29033"/>
    </cofactor>
</comment>
<evidence type="ECO:0000313" key="5">
    <source>
        <dbReference type="EMBL" id="PCH59098.1"/>
    </source>
</evidence>
<dbReference type="GO" id="GO:0032453">
    <property type="term" value="F:histone H3K4 demethylase activity"/>
    <property type="evidence" value="ECO:0007669"/>
    <property type="project" value="TreeGrafter"/>
</dbReference>
<dbReference type="AlphaFoldDB" id="A0A2A4MGW3"/>
<dbReference type="InterPro" id="IPR003347">
    <property type="entry name" value="JmjC_dom"/>
</dbReference>
<reference evidence="6" key="1">
    <citation type="submission" date="2017-08" db="EMBL/GenBank/DDBJ databases">
        <title>A dynamic microbial community with high functional redundancy inhabits the cold, oxic subseafloor aquifer.</title>
        <authorList>
            <person name="Tully B.J."/>
            <person name="Wheat C.G."/>
            <person name="Glazer B.T."/>
            <person name="Huber J.A."/>
        </authorList>
    </citation>
    <scope>NUCLEOTIDE SEQUENCE [LARGE SCALE GENOMIC DNA]</scope>
</reference>
<name>A0A2A4MGW3_9GAMM</name>
<keyword evidence="2" id="KW-0479">Metal-binding</keyword>
<comment type="caution">
    <text evidence="5">The sequence shown here is derived from an EMBL/GenBank/DDBJ whole genome shotgun (WGS) entry which is preliminary data.</text>
</comment>
<sequence>MSDTWNKSPLDFLIGNISANQFLNSYYERKPLICVHDEPERYKELLNIDRVDEIIAHTELPPESLEMARSAPSISRENYTFSNGNIDRGAVIRHFQQGATVILTQLQLADAKLASLCTALENVFSAQVQTNVYFTPPNNQGFRTHYDDHDVFVMQISGEKLWKLYDKPIDNPYRGENFQPGKHKPGKAVESFTLKAGDCVYIPRGLMHDAVSSGAEPALHITVGIIIKSWADLMLEAMSQVALNNPKYRHALPPGFAKQEFDHDTARAYFKDLVSDFKQQANFDSVFELFIQNFIRARSPQIRGSLLAASSPQNSLSRYRRRVNTQAKLLSLDNGDEIIICGGGDLHFDRYAKQGLLMALSGECFTAEAFMDVESLAKKTEAEQLTIATDCINKLIAFGIIEVL</sequence>